<gene>
    <name evidence="2" type="ORF">WT56_19405</name>
</gene>
<name>A0A132EEJ0_9BURK</name>
<dbReference type="InterPro" id="IPR036937">
    <property type="entry name" value="Adhesion_dom_fimbrial_sf"/>
</dbReference>
<dbReference type="PANTHER" id="PTHR33420">
    <property type="entry name" value="FIMBRIAL SUBUNIT ELFA-RELATED"/>
    <property type="match status" value="1"/>
</dbReference>
<evidence type="ECO:0000313" key="2">
    <source>
        <dbReference type="EMBL" id="KWF27196.1"/>
    </source>
</evidence>
<dbReference type="Proteomes" id="UP000062912">
    <property type="component" value="Unassembled WGS sequence"/>
</dbReference>
<dbReference type="PANTHER" id="PTHR33420:SF10">
    <property type="entry name" value="FIMBRIAE MAJOR SUBUNIT"/>
    <property type="match status" value="1"/>
</dbReference>
<evidence type="ECO:0000313" key="3">
    <source>
        <dbReference type="Proteomes" id="UP000062912"/>
    </source>
</evidence>
<feature type="signal peptide" evidence="1">
    <location>
        <begin position="1"/>
        <end position="19"/>
    </location>
</feature>
<organism evidence="2 3">
    <name type="scientific">Burkholderia pseudomultivorans</name>
    <dbReference type="NCBI Taxonomy" id="1207504"/>
    <lineage>
        <taxon>Bacteria</taxon>
        <taxon>Pseudomonadati</taxon>
        <taxon>Pseudomonadota</taxon>
        <taxon>Betaproteobacteria</taxon>
        <taxon>Burkholderiales</taxon>
        <taxon>Burkholderiaceae</taxon>
        <taxon>Burkholderia</taxon>
        <taxon>Burkholderia cepacia complex</taxon>
    </lineage>
</organism>
<sequence>MKKNLLALMLAAAPAFAFAQSSNTIQFQGEVTDQTCAVTVNGNASSPTVLLPTVSTADLATAGNTAGETHFTIGLSGCTAPTTAARAINTVFVGNQVTTDGNLGNTGTATNVALQLFDPAVAAKRFVLSSSSGYAAPGLSLAVGATSASYDFGVRYISENGSATAGSVLGSVQYAVSYQ</sequence>
<reference evidence="2 3" key="1">
    <citation type="submission" date="2015-11" db="EMBL/GenBank/DDBJ databases">
        <title>Expanding the genomic diversity of Burkholderia species for the development of highly accurate diagnostics.</title>
        <authorList>
            <person name="Sahl J."/>
            <person name="Keim P."/>
            <person name="Wagner D."/>
        </authorList>
    </citation>
    <scope>NUCLEOTIDE SEQUENCE [LARGE SCALE GENOMIC DNA]</scope>
    <source>
        <strain evidence="2 3">MSMB368WGS</strain>
    </source>
</reference>
<dbReference type="InterPro" id="IPR050263">
    <property type="entry name" value="Bact_Fimbrial_Adh_Pro"/>
</dbReference>
<dbReference type="SUPFAM" id="SSF49401">
    <property type="entry name" value="Bacterial adhesins"/>
    <property type="match status" value="1"/>
</dbReference>
<dbReference type="InterPro" id="IPR008966">
    <property type="entry name" value="Adhesion_dom_sf"/>
</dbReference>
<dbReference type="GO" id="GO:0043709">
    <property type="term" value="P:cell adhesion involved in single-species biofilm formation"/>
    <property type="evidence" value="ECO:0007669"/>
    <property type="project" value="TreeGrafter"/>
</dbReference>
<dbReference type="Gene3D" id="2.60.40.1090">
    <property type="entry name" value="Fimbrial-type adhesion domain"/>
    <property type="match status" value="1"/>
</dbReference>
<feature type="chain" id="PRO_5007290680" evidence="1">
    <location>
        <begin position="20"/>
        <end position="179"/>
    </location>
</feature>
<keyword evidence="1" id="KW-0732">Signal</keyword>
<dbReference type="GO" id="GO:0009289">
    <property type="term" value="C:pilus"/>
    <property type="evidence" value="ECO:0007669"/>
    <property type="project" value="InterPro"/>
</dbReference>
<evidence type="ECO:0000256" key="1">
    <source>
        <dbReference type="SAM" id="SignalP"/>
    </source>
</evidence>
<dbReference type="OrthoDB" id="8656135at2"/>
<accession>A0A132EEJ0</accession>
<dbReference type="EMBL" id="LPJR01000041">
    <property type="protein sequence ID" value="KWF27196.1"/>
    <property type="molecule type" value="Genomic_DNA"/>
</dbReference>
<protein>
    <submittedName>
        <fullName evidence="2">Fimbrial protein</fullName>
    </submittedName>
</protein>
<proteinExistence type="predicted"/>
<comment type="caution">
    <text evidence="2">The sequence shown here is derived from an EMBL/GenBank/DDBJ whole genome shotgun (WGS) entry which is preliminary data.</text>
</comment>
<dbReference type="AlphaFoldDB" id="A0A132EEJ0"/>